<name>A0AAQ3KY11_9LILI</name>
<dbReference type="GO" id="GO:0005506">
    <property type="term" value="F:iron ion binding"/>
    <property type="evidence" value="ECO:0007669"/>
    <property type="project" value="InterPro"/>
</dbReference>
<feature type="chain" id="PRO_5042826365" evidence="1">
    <location>
        <begin position="27"/>
        <end position="133"/>
    </location>
</feature>
<keyword evidence="1" id="KW-0732">Signal</keyword>
<feature type="signal peptide" evidence="1">
    <location>
        <begin position="1"/>
        <end position="26"/>
    </location>
</feature>
<dbReference type="Proteomes" id="UP001327560">
    <property type="component" value="Chromosome 8"/>
</dbReference>
<keyword evidence="3" id="KW-1185">Reference proteome</keyword>
<sequence>MAVSWWSWRVSSMPMLCLLILMCFDAKLDEKAIEDIETTQRSLLGSIEINIFFWQQGDASSIYFNSLLAVRLDEDSEQELIEDEMVSLCSEFLSAGTDTTAKDSSSKVEESIKNYMKQPRGDLNTYTKTRTTE</sequence>
<evidence type="ECO:0000256" key="1">
    <source>
        <dbReference type="SAM" id="SignalP"/>
    </source>
</evidence>
<proteinExistence type="predicted"/>
<evidence type="ECO:0000313" key="2">
    <source>
        <dbReference type="EMBL" id="WOL16700.1"/>
    </source>
</evidence>
<protein>
    <submittedName>
        <fullName evidence="2">Cytochrome P450</fullName>
    </submittedName>
</protein>
<dbReference type="InterPro" id="IPR036396">
    <property type="entry name" value="Cyt_P450_sf"/>
</dbReference>
<accession>A0AAQ3KY11</accession>
<organism evidence="2 3">
    <name type="scientific">Canna indica</name>
    <name type="common">Indian-shot</name>
    <dbReference type="NCBI Taxonomy" id="4628"/>
    <lineage>
        <taxon>Eukaryota</taxon>
        <taxon>Viridiplantae</taxon>
        <taxon>Streptophyta</taxon>
        <taxon>Embryophyta</taxon>
        <taxon>Tracheophyta</taxon>
        <taxon>Spermatophyta</taxon>
        <taxon>Magnoliopsida</taxon>
        <taxon>Liliopsida</taxon>
        <taxon>Zingiberales</taxon>
        <taxon>Cannaceae</taxon>
        <taxon>Canna</taxon>
    </lineage>
</organism>
<dbReference type="GO" id="GO:0020037">
    <property type="term" value="F:heme binding"/>
    <property type="evidence" value="ECO:0007669"/>
    <property type="project" value="InterPro"/>
</dbReference>
<gene>
    <name evidence="2" type="ORF">Cni_G25488</name>
</gene>
<dbReference type="SUPFAM" id="SSF48264">
    <property type="entry name" value="Cytochrome P450"/>
    <property type="match status" value="1"/>
</dbReference>
<dbReference type="EMBL" id="CP136897">
    <property type="protein sequence ID" value="WOL16700.1"/>
    <property type="molecule type" value="Genomic_DNA"/>
</dbReference>
<evidence type="ECO:0000313" key="3">
    <source>
        <dbReference type="Proteomes" id="UP001327560"/>
    </source>
</evidence>
<dbReference type="AlphaFoldDB" id="A0AAQ3KY11"/>
<dbReference type="GO" id="GO:0016705">
    <property type="term" value="F:oxidoreductase activity, acting on paired donors, with incorporation or reduction of molecular oxygen"/>
    <property type="evidence" value="ECO:0007669"/>
    <property type="project" value="InterPro"/>
</dbReference>
<reference evidence="2 3" key="1">
    <citation type="submission" date="2023-10" db="EMBL/GenBank/DDBJ databases">
        <title>Chromosome-scale genome assembly provides insights into flower coloration mechanisms of Canna indica.</title>
        <authorList>
            <person name="Li C."/>
        </authorList>
    </citation>
    <scope>NUCLEOTIDE SEQUENCE [LARGE SCALE GENOMIC DNA]</scope>
    <source>
        <tissue evidence="2">Flower</tissue>
    </source>
</reference>
<dbReference type="GO" id="GO:0004497">
    <property type="term" value="F:monooxygenase activity"/>
    <property type="evidence" value="ECO:0007669"/>
    <property type="project" value="InterPro"/>
</dbReference>